<dbReference type="Proteomes" id="UP000265800">
    <property type="component" value="Unassembled WGS sequence"/>
</dbReference>
<protein>
    <recommendedName>
        <fullName evidence="1">Dual OB-containing domain-containing protein</fullName>
    </recommendedName>
</protein>
<gene>
    <name evidence="2" type="ORF">Mlute_00375</name>
</gene>
<keyword evidence="3" id="KW-1185">Reference proteome</keyword>
<dbReference type="Pfam" id="PF22557">
    <property type="entry name" value="DuOB"/>
    <property type="match status" value="1"/>
</dbReference>
<reference evidence="2 3" key="1">
    <citation type="submission" date="2018-08" db="EMBL/GenBank/DDBJ databases">
        <title>Meiothermus luteus KCTC 52599 genome sequencing project.</title>
        <authorList>
            <person name="Da Costa M.S."/>
            <person name="Albuquerque L."/>
            <person name="Raposo P."/>
            <person name="Froufe H.J.C."/>
            <person name="Barroso C.S."/>
            <person name="Egas C."/>
        </authorList>
    </citation>
    <scope>NUCLEOTIDE SEQUENCE [LARGE SCALE GENOMIC DNA]</scope>
    <source>
        <strain evidence="2 3">KCTC 52599</strain>
    </source>
</reference>
<name>A0A399EYS5_9DEIN</name>
<sequence length="236" mass="26326">MKLVVTHLTRMGYPRVCVAGIELASGRYVRLVTRKEEPLTLEAVDSGLFRLGQVVELGAYRVGGRPPEVEDCHFSLGKARAVEQLTPKEFWSILKASARESLVEVFGDGLRPHRTTLALPVGAGKASLGDLAVEGLRLRLEMRENQPRLRARFRVPDFLEELSVAVTDLRFYKAYGDSGVYRLDIGKVNWVNHALRKSRVILSVGLSRPKALGGREPLHWLQVNGIHLESDPLWPG</sequence>
<evidence type="ECO:0000313" key="3">
    <source>
        <dbReference type="Proteomes" id="UP000265800"/>
    </source>
</evidence>
<evidence type="ECO:0000313" key="2">
    <source>
        <dbReference type="EMBL" id="RIH89168.1"/>
    </source>
</evidence>
<feature type="domain" description="Dual OB-containing" evidence="1">
    <location>
        <begin position="14"/>
        <end position="225"/>
    </location>
</feature>
<dbReference type="AlphaFoldDB" id="A0A399EYS5"/>
<accession>A0A399EYS5</accession>
<proteinExistence type="predicted"/>
<dbReference type="RefSeq" id="WP_119359077.1">
    <property type="nucleotide sequence ID" value="NZ_QWKZ01000007.1"/>
</dbReference>
<organism evidence="2 3">
    <name type="scientific">Meiothermus luteus</name>
    <dbReference type="NCBI Taxonomy" id="2026184"/>
    <lineage>
        <taxon>Bacteria</taxon>
        <taxon>Thermotogati</taxon>
        <taxon>Deinococcota</taxon>
        <taxon>Deinococci</taxon>
        <taxon>Thermales</taxon>
        <taxon>Thermaceae</taxon>
        <taxon>Meiothermus</taxon>
    </lineage>
</organism>
<dbReference type="InterPro" id="IPR054335">
    <property type="entry name" value="DuOB_dom"/>
</dbReference>
<evidence type="ECO:0000259" key="1">
    <source>
        <dbReference type="Pfam" id="PF22557"/>
    </source>
</evidence>
<dbReference type="OrthoDB" id="1550680at2"/>
<comment type="caution">
    <text evidence="2">The sequence shown here is derived from an EMBL/GenBank/DDBJ whole genome shotgun (WGS) entry which is preliminary data.</text>
</comment>
<dbReference type="EMBL" id="QWKZ01000007">
    <property type="protein sequence ID" value="RIH89168.1"/>
    <property type="molecule type" value="Genomic_DNA"/>
</dbReference>